<dbReference type="AlphaFoldDB" id="A0A5S4ZS42"/>
<dbReference type="InterPro" id="IPR036188">
    <property type="entry name" value="FAD/NAD-bd_sf"/>
</dbReference>
<name>A0A5S4ZS42_9FIRM</name>
<dbReference type="GO" id="GO:0051536">
    <property type="term" value="F:iron-sulfur cluster binding"/>
    <property type="evidence" value="ECO:0007669"/>
    <property type="project" value="InterPro"/>
</dbReference>
<organism evidence="4 5">
    <name type="scientific">Desulfallas thermosapovorans DSM 6562</name>
    <dbReference type="NCBI Taxonomy" id="1121431"/>
    <lineage>
        <taxon>Bacteria</taxon>
        <taxon>Bacillati</taxon>
        <taxon>Bacillota</taxon>
        <taxon>Clostridia</taxon>
        <taxon>Eubacteriales</taxon>
        <taxon>Desulfallaceae</taxon>
        <taxon>Desulfallas</taxon>
    </lineage>
</organism>
<dbReference type="Gene3D" id="1.10.1060.10">
    <property type="entry name" value="Alpha-helical ferredoxin"/>
    <property type="match status" value="1"/>
</dbReference>
<dbReference type="GO" id="GO:0016491">
    <property type="term" value="F:oxidoreductase activity"/>
    <property type="evidence" value="ECO:0007669"/>
    <property type="project" value="InterPro"/>
</dbReference>
<gene>
    <name evidence="4" type="ORF">LX24_01588</name>
</gene>
<keyword evidence="5" id="KW-1185">Reference proteome</keyword>
<reference evidence="4 5" key="1">
    <citation type="submission" date="2019-07" db="EMBL/GenBank/DDBJ databases">
        <title>Genomic Encyclopedia of Type Strains, Phase I: the one thousand microbial genomes (KMG-I) project.</title>
        <authorList>
            <person name="Kyrpides N."/>
        </authorList>
    </citation>
    <scope>NUCLEOTIDE SEQUENCE [LARGE SCALE GENOMIC DNA]</scope>
    <source>
        <strain evidence="4 5">DSM 6562</strain>
    </source>
</reference>
<dbReference type="Pfam" id="PF14691">
    <property type="entry name" value="Fer4_20"/>
    <property type="match status" value="1"/>
</dbReference>
<evidence type="ECO:0000313" key="5">
    <source>
        <dbReference type="Proteomes" id="UP000323166"/>
    </source>
</evidence>
<feature type="compositionally biased region" description="Basic residues" evidence="1">
    <location>
        <begin position="1"/>
        <end position="11"/>
    </location>
</feature>
<dbReference type="Proteomes" id="UP000323166">
    <property type="component" value="Unassembled WGS sequence"/>
</dbReference>
<comment type="caution">
    <text evidence="4">The sequence shown here is derived from an EMBL/GenBank/DDBJ whole genome shotgun (WGS) entry which is preliminary data.</text>
</comment>
<dbReference type="SUPFAM" id="SSF51971">
    <property type="entry name" value="Nucleotide-binding domain"/>
    <property type="match status" value="1"/>
</dbReference>
<proteinExistence type="predicted"/>
<evidence type="ECO:0000256" key="1">
    <source>
        <dbReference type="SAM" id="MobiDB-lite"/>
    </source>
</evidence>
<dbReference type="EMBL" id="VNHM01000007">
    <property type="protein sequence ID" value="TYO95625.1"/>
    <property type="molecule type" value="Genomic_DNA"/>
</dbReference>
<feature type="domain" description="FAD/NAD(P)-binding" evidence="2">
    <location>
        <begin position="147"/>
        <end position="456"/>
    </location>
</feature>
<accession>A0A5S4ZS42</accession>
<dbReference type="PRINTS" id="PR00419">
    <property type="entry name" value="ADXRDTASE"/>
</dbReference>
<dbReference type="InterPro" id="IPR023753">
    <property type="entry name" value="FAD/NAD-binding_dom"/>
</dbReference>
<evidence type="ECO:0000259" key="3">
    <source>
        <dbReference type="Pfam" id="PF14691"/>
    </source>
</evidence>
<dbReference type="PANTHER" id="PTHR42783:SF3">
    <property type="entry name" value="GLUTAMATE SYNTHASE [NADPH] SMALL CHAIN-RELATED"/>
    <property type="match status" value="1"/>
</dbReference>
<dbReference type="InterPro" id="IPR006004">
    <property type="entry name" value="SudA-like"/>
</dbReference>
<dbReference type="PANTHER" id="PTHR42783">
    <property type="entry name" value="GLUTAMATE SYNTHASE [NADPH] SMALL CHAIN"/>
    <property type="match status" value="1"/>
</dbReference>
<dbReference type="NCBIfam" id="TIGR01316">
    <property type="entry name" value="gltA"/>
    <property type="match status" value="1"/>
</dbReference>
<feature type="region of interest" description="Disordered" evidence="1">
    <location>
        <begin position="1"/>
        <end position="21"/>
    </location>
</feature>
<protein>
    <submittedName>
        <fullName evidence="4">Glutamate synthase (NADPH/NADH) small chain</fullName>
    </submittedName>
</protein>
<dbReference type="SUPFAM" id="SSF46548">
    <property type="entry name" value="alpha-helical ferredoxin"/>
    <property type="match status" value="1"/>
</dbReference>
<evidence type="ECO:0000259" key="2">
    <source>
        <dbReference type="Pfam" id="PF07992"/>
    </source>
</evidence>
<evidence type="ECO:0000313" key="4">
    <source>
        <dbReference type="EMBL" id="TYO95625.1"/>
    </source>
</evidence>
<dbReference type="Pfam" id="PF07992">
    <property type="entry name" value="Pyr_redox_2"/>
    <property type="match status" value="1"/>
</dbReference>
<feature type="domain" description="Dihydroprymidine dehydrogenase" evidence="3">
    <location>
        <begin position="25"/>
        <end position="135"/>
    </location>
</feature>
<dbReference type="InterPro" id="IPR028261">
    <property type="entry name" value="DPD_II"/>
</dbReference>
<sequence length="470" mass="50725">MAEQKTKKKIIPNKNPMPAQDPLERARNFNEVALGYDEETVVAEAQRCLQCKNEPCRQGCPVEVDIPAFIKLVAERDFDGAIKKIKEKNALPAVCGRVCPQENQCEKYCTLAKKYEAVGIGRIERFCADRELQKGVTLPEVAPPTGKKVAVVGSGPAGLTCASDLAKLGHDVTVYEALHVAGGVLMYGIPEFRLPKAVVQAEVENLKKLGVKIEVNSVVGKFTTVDELMENEGYDAIFIGTGAGLPYFMKIPGENACGVYSANEFLTRTNLMKAYQFPDWDTPIKIGKKVAVLGGGNVAMDGARTALRLGAEESWIVYRRSHEELPARKEEVEHAEEEGVKFAFLTSPVEILSNEEGWVTGMKCIKYELGEPDASGRRRPVPIEGSEYIMDVDTVVVAIGQGPNPLVPRTTKGLELTSRGNIVADPETGATSKPGVFAGGDVVTGAATVILAMGAGRTAAKSIHAYLTSK</sequence>
<dbReference type="InterPro" id="IPR009051">
    <property type="entry name" value="Helical_ferredxn"/>
</dbReference>
<dbReference type="Gene3D" id="3.50.50.60">
    <property type="entry name" value="FAD/NAD(P)-binding domain"/>
    <property type="match status" value="2"/>
</dbReference>
<dbReference type="RefSeq" id="WP_166511595.1">
    <property type="nucleotide sequence ID" value="NZ_VNHM01000007.1"/>
</dbReference>